<organism evidence="1">
    <name type="scientific">marine sediment metagenome</name>
    <dbReference type="NCBI Taxonomy" id="412755"/>
    <lineage>
        <taxon>unclassified sequences</taxon>
        <taxon>metagenomes</taxon>
        <taxon>ecological metagenomes</taxon>
    </lineage>
</organism>
<comment type="caution">
    <text evidence="1">The sequence shown here is derived from an EMBL/GenBank/DDBJ whole genome shotgun (WGS) entry which is preliminary data.</text>
</comment>
<evidence type="ECO:0000313" key="1">
    <source>
        <dbReference type="EMBL" id="KKN82323.1"/>
    </source>
</evidence>
<sequence length="72" mass="8273">MTSNRYTLNKDANGDTMPRIMPVTGTTLADLYKRIGYEAASQRHDGGMSKAQLEKLMEEMRKSDRPRRIGRR</sequence>
<dbReference type="EMBL" id="LAZR01000203">
    <property type="protein sequence ID" value="KKN82323.1"/>
    <property type="molecule type" value="Genomic_DNA"/>
</dbReference>
<reference evidence="1" key="1">
    <citation type="journal article" date="2015" name="Nature">
        <title>Complex archaea that bridge the gap between prokaryotes and eukaryotes.</title>
        <authorList>
            <person name="Spang A."/>
            <person name="Saw J.H."/>
            <person name="Jorgensen S.L."/>
            <person name="Zaremba-Niedzwiedzka K."/>
            <person name="Martijn J."/>
            <person name="Lind A.E."/>
            <person name="van Eijk R."/>
            <person name="Schleper C."/>
            <person name="Guy L."/>
            <person name="Ettema T.J."/>
        </authorList>
    </citation>
    <scope>NUCLEOTIDE SEQUENCE</scope>
</reference>
<dbReference type="AlphaFoldDB" id="A0A0F9WU03"/>
<name>A0A0F9WU03_9ZZZZ</name>
<gene>
    <name evidence="1" type="ORF">LCGC14_0311360</name>
</gene>
<accession>A0A0F9WU03</accession>
<protein>
    <submittedName>
        <fullName evidence="1">Uncharacterized protein</fullName>
    </submittedName>
</protein>
<proteinExistence type="predicted"/>